<keyword evidence="3" id="KW-1185">Reference proteome</keyword>
<sequence>MRAYSLDLREKIAAACQQPGRRQYAVAAQFGVSCSFVAKLLRRQRQTNSVAAKPPGRGGPPRSLDAAAQRWVVAQLAAQPDATLAELRDALLAHTGRRVCLGVVWRVLNEHGWRRKKKSARH</sequence>
<feature type="region of interest" description="Disordered" evidence="1">
    <location>
        <begin position="46"/>
        <end position="65"/>
    </location>
</feature>
<evidence type="ECO:0000313" key="3">
    <source>
        <dbReference type="Proteomes" id="UP001499909"/>
    </source>
</evidence>
<protein>
    <recommendedName>
        <fullName evidence="4">Transposase</fullName>
    </recommendedName>
</protein>
<accession>A0ABP7NDK4</accession>
<organism evidence="2 3">
    <name type="scientific">Hymenobacter algoricola</name>
    <dbReference type="NCBI Taxonomy" id="486267"/>
    <lineage>
        <taxon>Bacteria</taxon>
        <taxon>Pseudomonadati</taxon>
        <taxon>Bacteroidota</taxon>
        <taxon>Cytophagia</taxon>
        <taxon>Cytophagales</taxon>
        <taxon>Hymenobacteraceae</taxon>
        <taxon>Hymenobacter</taxon>
    </lineage>
</organism>
<gene>
    <name evidence="2" type="ORF">GCM10022406_27380</name>
</gene>
<dbReference type="SUPFAM" id="SSF46689">
    <property type="entry name" value="Homeodomain-like"/>
    <property type="match status" value="1"/>
</dbReference>
<evidence type="ECO:0000313" key="2">
    <source>
        <dbReference type="EMBL" id="GAA3942460.1"/>
    </source>
</evidence>
<dbReference type="PROSITE" id="PS51257">
    <property type="entry name" value="PROKAR_LIPOPROTEIN"/>
    <property type="match status" value="1"/>
</dbReference>
<dbReference type="RefSeq" id="WP_345114926.1">
    <property type="nucleotide sequence ID" value="NZ_BAABDH010000055.1"/>
</dbReference>
<comment type="caution">
    <text evidence="2">The sequence shown here is derived from an EMBL/GenBank/DDBJ whole genome shotgun (WGS) entry which is preliminary data.</text>
</comment>
<dbReference type="InterPro" id="IPR009057">
    <property type="entry name" value="Homeodomain-like_sf"/>
</dbReference>
<evidence type="ECO:0008006" key="4">
    <source>
        <dbReference type="Google" id="ProtNLM"/>
    </source>
</evidence>
<reference evidence="3" key="1">
    <citation type="journal article" date="2019" name="Int. J. Syst. Evol. Microbiol.">
        <title>The Global Catalogue of Microorganisms (GCM) 10K type strain sequencing project: providing services to taxonomists for standard genome sequencing and annotation.</title>
        <authorList>
            <consortium name="The Broad Institute Genomics Platform"/>
            <consortium name="The Broad Institute Genome Sequencing Center for Infectious Disease"/>
            <person name="Wu L."/>
            <person name="Ma J."/>
        </authorList>
    </citation>
    <scope>NUCLEOTIDE SEQUENCE [LARGE SCALE GENOMIC DNA]</scope>
    <source>
        <strain evidence="3">JCM 17214</strain>
    </source>
</reference>
<dbReference type="EMBL" id="BAABDH010000055">
    <property type="protein sequence ID" value="GAA3942460.1"/>
    <property type="molecule type" value="Genomic_DNA"/>
</dbReference>
<dbReference type="Proteomes" id="UP001499909">
    <property type="component" value="Unassembled WGS sequence"/>
</dbReference>
<name>A0ABP7NDK4_9BACT</name>
<proteinExistence type="predicted"/>
<evidence type="ECO:0000256" key="1">
    <source>
        <dbReference type="SAM" id="MobiDB-lite"/>
    </source>
</evidence>